<dbReference type="STRING" id="667725.A0A0L0GFM6"/>
<feature type="domain" description="XPG N-terminal" evidence="8">
    <location>
        <begin position="1"/>
        <end position="92"/>
    </location>
</feature>
<dbReference type="Proteomes" id="UP000054560">
    <property type="component" value="Unassembled WGS sequence"/>
</dbReference>
<feature type="region of interest" description="Disordered" evidence="6">
    <location>
        <begin position="79"/>
        <end position="114"/>
    </location>
</feature>
<dbReference type="InterPro" id="IPR006085">
    <property type="entry name" value="XPG_DNA_repair_N"/>
</dbReference>
<feature type="compositionally biased region" description="Basic residues" evidence="6">
    <location>
        <begin position="97"/>
        <end position="114"/>
    </location>
</feature>
<evidence type="ECO:0000259" key="8">
    <source>
        <dbReference type="SMART" id="SM00485"/>
    </source>
</evidence>
<evidence type="ECO:0000313" key="9">
    <source>
        <dbReference type="EMBL" id="KNC87832.1"/>
    </source>
</evidence>
<dbReference type="RefSeq" id="XP_014161734.1">
    <property type="nucleotide sequence ID" value="XM_014306259.1"/>
</dbReference>
<dbReference type="SMART" id="SM00485">
    <property type="entry name" value="XPGN"/>
    <property type="match status" value="1"/>
</dbReference>
<keyword evidence="5" id="KW-0460">Magnesium</keyword>
<dbReference type="SMART" id="SM00484">
    <property type="entry name" value="XPGI"/>
    <property type="match status" value="1"/>
</dbReference>
<feature type="compositionally biased region" description="Low complexity" evidence="6">
    <location>
        <begin position="82"/>
        <end position="92"/>
    </location>
</feature>
<evidence type="ECO:0000256" key="5">
    <source>
        <dbReference type="ARBA" id="ARBA00022842"/>
    </source>
</evidence>
<dbReference type="PANTHER" id="PTHR11081">
    <property type="entry name" value="FLAP ENDONUCLEASE FAMILY MEMBER"/>
    <property type="match status" value="1"/>
</dbReference>
<dbReference type="eggNOG" id="KOG2518">
    <property type="taxonomic scope" value="Eukaryota"/>
</dbReference>
<dbReference type="Gene3D" id="3.40.50.1010">
    <property type="entry name" value="5'-nuclease"/>
    <property type="match status" value="1"/>
</dbReference>
<dbReference type="GeneID" id="25900593"/>
<evidence type="ECO:0000313" key="10">
    <source>
        <dbReference type="Proteomes" id="UP000054560"/>
    </source>
</evidence>
<evidence type="ECO:0000256" key="1">
    <source>
        <dbReference type="ARBA" id="ARBA00022722"/>
    </source>
</evidence>
<dbReference type="Gene3D" id="1.10.150.20">
    <property type="entry name" value="5' to 3' exonuclease, C-terminal subdomain"/>
    <property type="match status" value="1"/>
</dbReference>
<feature type="domain" description="XPG-I" evidence="7">
    <location>
        <begin position="124"/>
        <end position="196"/>
    </location>
</feature>
<sequence>MGVNGLSRFITTHGLKTPHPLEAFAGTAVAIDTNHLCMRYKRASGRYWKWNVKRIDRLFQENDIKAIYVIDSRHNPDKGAHRAAAAAASESGESGKGKGKGKAKGKPKKARKPKARPAYTFVRTLVGRTRFVVAPAEAEAHCATLQRAGIVDHVMSGDSDIYALGCGSVLNDISCKGDSATVSQVLLPSLLAAAGGLTADQFRDACVLSGTDFDAGLPRTAMVRAIKLVQTHSDINAVLEQYSDTNMVKRILNARKHFDLA</sequence>
<proteinExistence type="predicted"/>
<protein>
    <recommendedName>
        <fullName evidence="11">XPG-I domain-containing protein</fullName>
    </recommendedName>
</protein>
<evidence type="ECO:0000256" key="3">
    <source>
        <dbReference type="ARBA" id="ARBA00022759"/>
    </source>
</evidence>
<keyword evidence="10" id="KW-1185">Reference proteome</keyword>
<name>A0A0L0GFM6_9EUKA</name>
<dbReference type="AlphaFoldDB" id="A0A0L0GFM6"/>
<keyword evidence="3" id="KW-0255">Endonuclease</keyword>
<evidence type="ECO:0008006" key="11">
    <source>
        <dbReference type="Google" id="ProtNLM"/>
    </source>
</evidence>
<gene>
    <name evidence="9" type="ORF">SARC_00089</name>
</gene>
<dbReference type="OrthoDB" id="2148513at2759"/>
<keyword evidence="1" id="KW-0540">Nuclease</keyword>
<evidence type="ECO:0000256" key="2">
    <source>
        <dbReference type="ARBA" id="ARBA00022723"/>
    </source>
</evidence>
<dbReference type="GO" id="GO:0017108">
    <property type="term" value="F:5'-flap endonuclease activity"/>
    <property type="evidence" value="ECO:0007669"/>
    <property type="project" value="TreeGrafter"/>
</dbReference>
<dbReference type="EMBL" id="KQ241598">
    <property type="protein sequence ID" value="KNC87832.1"/>
    <property type="molecule type" value="Genomic_DNA"/>
</dbReference>
<dbReference type="SUPFAM" id="SSF88723">
    <property type="entry name" value="PIN domain-like"/>
    <property type="match status" value="1"/>
</dbReference>
<evidence type="ECO:0000256" key="6">
    <source>
        <dbReference type="SAM" id="MobiDB-lite"/>
    </source>
</evidence>
<dbReference type="InterPro" id="IPR006084">
    <property type="entry name" value="XPG/Rad2"/>
</dbReference>
<keyword evidence="4" id="KW-0378">Hydrolase</keyword>
<keyword evidence="2" id="KW-0479">Metal-binding</keyword>
<dbReference type="InterPro" id="IPR006086">
    <property type="entry name" value="XPG-I_dom"/>
</dbReference>
<dbReference type="InterPro" id="IPR036279">
    <property type="entry name" value="5-3_exonuclease_C_sf"/>
</dbReference>
<dbReference type="GO" id="GO:0046872">
    <property type="term" value="F:metal ion binding"/>
    <property type="evidence" value="ECO:0007669"/>
    <property type="project" value="UniProtKB-KW"/>
</dbReference>
<reference evidence="9 10" key="1">
    <citation type="submission" date="2011-02" db="EMBL/GenBank/DDBJ databases">
        <title>The Genome Sequence of Sphaeroforma arctica JP610.</title>
        <authorList>
            <consortium name="The Broad Institute Genome Sequencing Platform"/>
            <person name="Russ C."/>
            <person name="Cuomo C."/>
            <person name="Young S.K."/>
            <person name="Zeng Q."/>
            <person name="Gargeya S."/>
            <person name="Alvarado L."/>
            <person name="Berlin A."/>
            <person name="Chapman S.B."/>
            <person name="Chen Z."/>
            <person name="Freedman E."/>
            <person name="Gellesch M."/>
            <person name="Goldberg J."/>
            <person name="Griggs A."/>
            <person name="Gujja S."/>
            <person name="Heilman E."/>
            <person name="Heiman D."/>
            <person name="Howarth C."/>
            <person name="Mehta T."/>
            <person name="Neiman D."/>
            <person name="Pearson M."/>
            <person name="Roberts A."/>
            <person name="Saif S."/>
            <person name="Shea T."/>
            <person name="Shenoy N."/>
            <person name="Sisk P."/>
            <person name="Stolte C."/>
            <person name="Sykes S."/>
            <person name="White J."/>
            <person name="Yandava C."/>
            <person name="Burger G."/>
            <person name="Gray M.W."/>
            <person name="Holland P.W.H."/>
            <person name="King N."/>
            <person name="Lang F.B.F."/>
            <person name="Roger A.J."/>
            <person name="Ruiz-Trillo I."/>
            <person name="Haas B."/>
            <person name="Nusbaum C."/>
            <person name="Birren B."/>
        </authorList>
    </citation>
    <scope>NUCLEOTIDE SEQUENCE [LARGE SCALE GENOMIC DNA]</scope>
    <source>
        <strain evidence="9 10">JP610</strain>
    </source>
</reference>
<dbReference type="CDD" id="cd09897">
    <property type="entry name" value="H3TH_FEN1-XPG-like"/>
    <property type="match status" value="1"/>
</dbReference>
<evidence type="ECO:0000259" key="7">
    <source>
        <dbReference type="SMART" id="SM00484"/>
    </source>
</evidence>
<accession>A0A0L0GFM6</accession>
<dbReference type="InterPro" id="IPR029060">
    <property type="entry name" value="PIN-like_dom_sf"/>
</dbReference>
<dbReference type="Pfam" id="PF00867">
    <property type="entry name" value="XPG_I"/>
    <property type="match status" value="1"/>
</dbReference>
<organism evidence="9 10">
    <name type="scientific">Sphaeroforma arctica JP610</name>
    <dbReference type="NCBI Taxonomy" id="667725"/>
    <lineage>
        <taxon>Eukaryota</taxon>
        <taxon>Ichthyosporea</taxon>
        <taxon>Ichthyophonida</taxon>
        <taxon>Sphaeroforma</taxon>
    </lineage>
</organism>
<dbReference type="PRINTS" id="PR00853">
    <property type="entry name" value="XPGRADSUPER"/>
</dbReference>
<dbReference type="PANTHER" id="PTHR11081:SF9">
    <property type="entry name" value="FLAP ENDONUCLEASE 1"/>
    <property type="match status" value="1"/>
</dbReference>
<evidence type="ECO:0000256" key="4">
    <source>
        <dbReference type="ARBA" id="ARBA00022801"/>
    </source>
</evidence>
<dbReference type="SUPFAM" id="SSF47807">
    <property type="entry name" value="5' to 3' exonuclease, C-terminal subdomain"/>
    <property type="match status" value="1"/>
</dbReference>